<keyword evidence="1" id="KW-0472">Membrane</keyword>
<dbReference type="Proteomes" id="UP000887013">
    <property type="component" value="Unassembled WGS sequence"/>
</dbReference>
<proteinExistence type="predicted"/>
<keyword evidence="1" id="KW-0812">Transmembrane</keyword>
<gene>
    <name evidence="2" type="primary">NCL1_36107</name>
    <name evidence="2" type="ORF">NPIL_648441</name>
</gene>
<dbReference type="AlphaFoldDB" id="A0A8X6U0M4"/>
<comment type="caution">
    <text evidence="2">The sequence shown here is derived from an EMBL/GenBank/DDBJ whole genome shotgun (WGS) entry which is preliminary data.</text>
</comment>
<evidence type="ECO:0000313" key="2">
    <source>
        <dbReference type="EMBL" id="GFT66241.1"/>
    </source>
</evidence>
<dbReference type="OrthoDB" id="6429395at2759"/>
<feature type="transmembrane region" description="Helical" evidence="1">
    <location>
        <begin position="93"/>
        <end position="118"/>
    </location>
</feature>
<name>A0A8X6U0M4_NEPPI</name>
<sequence length="148" mass="15282">MKGIMGKICKSRNMAKEFGSDIVPIIVSFVLVSCVIGKCNLIILDCALLSHHLLLGLASTTDVGVTIGPLITGLGINGTSAVSKVIPATVGRAVAHGACIALGITLNVLCVVLSSIAIEKRVKNTHADEMSHVAGLLGEEYTFGTCPL</sequence>
<evidence type="ECO:0000313" key="3">
    <source>
        <dbReference type="Proteomes" id="UP000887013"/>
    </source>
</evidence>
<dbReference type="PROSITE" id="PS51257">
    <property type="entry name" value="PROKAR_LIPOPROTEIN"/>
    <property type="match status" value="1"/>
</dbReference>
<evidence type="ECO:0000256" key="1">
    <source>
        <dbReference type="SAM" id="Phobius"/>
    </source>
</evidence>
<protein>
    <submittedName>
        <fullName evidence="2">Uncharacterized protein</fullName>
    </submittedName>
</protein>
<accession>A0A8X6U0M4</accession>
<keyword evidence="3" id="KW-1185">Reference proteome</keyword>
<organism evidence="2 3">
    <name type="scientific">Nephila pilipes</name>
    <name type="common">Giant wood spider</name>
    <name type="synonym">Nephila maculata</name>
    <dbReference type="NCBI Taxonomy" id="299642"/>
    <lineage>
        <taxon>Eukaryota</taxon>
        <taxon>Metazoa</taxon>
        <taxon>Ecdysozoa</taxon>
        <taxon>Arthropoda</taxon>
        <taxon>Chelicerata</taxon>
        <taxon>Arachnida</taxon>
        <taxon>Araneae</taxon>
        <taxon>Araneomorphae</taxon>
        <taxon>Entelegynae</taxon>
        <taxon>Araneoidea</taxon>
        <taxon>Nephilidae</taxon>
        <taxon>Nephila</taxon>
    </lineage>
</organism>
<reference evidence="2" key="1">
    <citation type="submission" date="2020-08" db="EMBL/GenBank/DDBJ databases">
        <title>Multicomponent nature underlies the extraordinary mechanical properties of spider dragline silk.</title>
        <authorList>
            <person name="Kono N."/>
            <person name="Nakamura H."/>
            <person name="Mori M."/>
            <person name="Yoshida Y."/>
            <person name="Ohtoshi R."/>
            <person name="Malay A.D."/>
            <person name="Moran D.A.P."/>
            <person name="Tomita M."/>
            <person name="Numata K."/>
            <person name="Arakawa K."/>
        </authorList>
    </citation>
    <scope>NUCLEOTIDE SEQUENCE</scope>
</reference>
<dbReference type="EMBL" id="BMAW01020062">
    <property type="protein sequence ID" value="GFT66241.1"/>
    <property type="molecule type" value="Genomic_DNA"/>
</dbReference>
<keyword evidence="1" id="KW-1133">Transmembrane helix</keyword>
<feature type="transmembrane region" description="Helical" evidence="1">
    <location>
        <begin position="21"/>
        <end position="44"/>
    </location>
</feature>